<reference evidence="3 4" key="1">
    <citation type="submission" date="2021-01" db="EMBL/GenBank/DDBJ databases">
        <title>Genome Sequence and Methylation Pattern of Haloterrigena salifodinae BOL5-1, An Extremely Halophilic Archaeon from a Bolivian Salt Mine.</title>
        <authorList>
            <person name="DasSarma P."/>
            <person name="Anton B.P."/>
            <person name="DasSarma S.L."/>
            <person name="von Ehrenheim H.A.L."/>
            <person name="Martinez F.L."/>
            <person name="Guzman D."/>
            <person name="Roberts R.J."/>
            <person name="DasSarma S."/>
        </authorList>
    </citation>
    <scope>NUCLEOTIDE SEQUENCE [LARGE SCALE GENOMIC DNA]</scope>
    <source>
        <strain evidence="3 4">BOL5-1</strain>
    </source>
</reference>
<feature type="domain" description="DUF7573" evidence="2">
    <location>
        <begin position="109"/>
        <end position="144"/>
    </location>
</feature>
<evidence type="ECO:0000259" key="2">
    <source>
        <dbReference type="Pfam" id="PF24458"/>
    </source>
</evidence>
<sequence>MTDDATLTDFFESEGAEDDAREGDTDANVAANPDSSEADASQSELEGGGPEQRRPADGDREERAADSDREQRERTESTDGVVDVETVATDDKAIDDDPIDEEPVGDTGRSTYGWGEYTCHRCASDTDRVWREDGVLVCPDCKNW</sequence>
<protein>
    <recommendedName>
        <fullName evidence="2">DUF7573 domain-containing protein</fullName>
    </recommendedName>
</protein>
<proteinExistence type="predicted"/>
<feature type="compositionally biased region" description="Acidic residues" evidence="1">
    <location>
        <begin position="11"/>
        <end position="21"/>
    </location>
</feature>
<dbReference type="EMBL" id="CP069188">
    <property type="protein sequence ID" value="QRV13400.1"/>
    <property type="molecule type" value="Genomic_DNA"/>
</dbReference>
<dbReference type="AlphaFoldDB" id="A0A8T8DW10"/>
<keyword evidence="4" id="KW-1185">Reference proteome</keyword>
<organism evidence="3 4">
    <name type="scientific">Haloterrigena salifodinae</name>
    <dbReference type="NCBI Taxonomy" id="2675099"/>
    <lineage>
        <taxon>Archaea</taxon>
        <taxon>Methanobacteriati</taxon>
        <taxon>Methanobacteriota</taxon>
        <taxon>Stenosarchaea group</taxon>
        <taxon>Halobacteria</taxon>
        <taxon>Halobacteriales</taxon>
        <taxon>Natrialbaceae</taxon>
        <taxon>Haloterrigena</taxon>
    </lineage>
</organism>
<evidence type="ECO:0000313" key="4">
    <source>
        <dbReference type="Proteomes" id="UP000637819"/>
    </source>
</evidence>
<feature type="compositionally biased region" description="Basic and acidic residues" evidence="1">
    <location>
        <begin position="51"/>
        <end position="77"/>
    </location>
</feature>
<feature type="compositionally biased region" description="Polar residues" evidence="1">
    <location>
        <begin position="33"/>
        <end position="44"/>
    </location>
</feature>
<name>A0A8T8DW10_9EURY</name>
<evidence type="ECO:0000313" key="3">
    <source>
        <dbReference type="EMBL" id="QRV13400.1"/>
    </source>
</evidence>
<feature type="region of interest" description="Disordered" evidence="1">
    <location>
        <begin position="1"/>
        <end position="115"/>
    </location>
</feature>
<feature type="compositionally biased region" description="Acidic residues" evidence="1">
    <location>
        <begin position="93"/>
        <end position="104"/>
    </location>
</feature>
<dbReference type="RefSeq" id="WP_204746462.1">
    <property type="nucleotide sequence ID" value="NZ_CP069188.1"/>
</dbReference>
<accession>A0A8T8DW10</accession>
<dbReference type="Proteomes" id="UP000637819">
    <property type="component" value="Chromosome"/>
</dbReference>
<dbReference type="GeneID" id="62875554"/>
<dbReference type="Pfam" id="PF24458">
    <property type="entry name" value="DUF7573"/>
    <property type="match status" value="1"/>
</dbReference>
<dbReference type="InterPro" id="IPR055995">
    <property type="entry name" value="DUF7573"/>
</dbReference>
<dbReference type="OrthoDB" id="157634at2157"/>
<evidence type="ECO:0000256" key="1">
    <source>
        <dbReference type="SAM" id="MobiDB-lite"/>
    </source>
</evidence>
<gene>
    <name evidence="3" type="ORF">JMJ58_10480</name>
</gene>
<dbReference type="KEGG" id="hsal:JMJ58_10480"/>